<organism evidence="1 2">
    <name type="scientific">Halanaerobium saccharolyticum</name>
    <dbReference type="NCBI Taxonomy" id="43595"/>
    <lineage>
        <taxon>Bacteria</taxon>
        <taxon>Bacillati</taxon>
        <taxon>Bacillota</taxon>
        <taxon>Clostridia</taxon>
        <taxon>Halanaerobiales</taxon>
        <taxon>Halanaerobiaceae</taxon>
        <taxon>Halanaerobium</taxon>
    </lineage>
</organism>
<gene>
    <name evidence="1" type="ORF">DFR79_106136</name>
</gene>
<dbReference type="Proteomes" id="UP000295064">
    <property type="component" value="Unassembled WGS sequence"/>
</dbReference>
<dbReference type="EMBL" id="SNWX01000006">
    <property type="protein sequence ID" value="TDO92323.1"/>
    <property type="molecule type" value="Genomic_DNA"/>
</dbReference>
<dbReference type="RefSeq" id="WP_133514558.1">
    <property type="nucleotide sequence ID" value="NZ_SNWX01000006.1"/>
</dbReference>
<evidence type="ECO:0000313" key="1">
    <source>
        <dbReference type="EMBL" id="TDO92323.1"/>
    </source>
</evidence>
<evidence type="ECO:0000313" key="2">
    <source>
        <dbReference type="Proteomes" id="UP000295064"/>
    </source>
</evidence>
<sequence>MNKFKEFLNDSILKDLFIHYLQNEFEFKITAIGAHDIAHLYSREPNTYETREKIRNDFRYGLAMKYGRNYKRMIENEIKNLFGVM</sequence>
<reference evidence="1 2" key="1">
    <citation type="submission" date="2019-03" db="EMBL/GenBank/DDBJ databases">
        <title>Subsurface microbial communities from deep shales in Ohio and West Virginia, USA.</title>
        <authorList>
            <person name="Wrighton K."/>
        </authorList>
    </citation>
    <scope>NUCLEOTIDE SEQUENCE [LARGE SCALE GENOMIC DNA]</scope>
    <source>
        <strain evidence="1 2">MA284_T2</strain>
    </source>
</reference>
<proteinExistence type="predicted"/>
<comment type="caution">
    <text evidence="1">The sequence shown here is derived from an EMBL/GenBank/DDBJ whole genome shotgun (WGS) entry which is preliminary data.</text>
</comment>
<accession>A0A4R6LUF9</accession>
<protein>
    <submittedName>
        <fullName evidence="1">Uncharacterized protein</fullName>
    </submittedName>
</protein>
<name>A0A4R6LUF9_9FIRM</name>
<dbReference type="AlphaFoldDB" id="A0A4R6LUF9"/>